<feature type="transmembrane region" description="Helical" evidence="1">
    <location>
        <begin position="220"/>
        <end position="241"/>
    </location>
</feature>
<proteinExistence type="predicted"/>
<dbReference type="AlphaFoldDB" id="A0A5C6W0B8"/>
<keyword evidence="1" id="KW-1133">Transmembrane helix</keyword>
<sequence length="250" mass="29617">MQELWGVLMEELFLPQGNNEFTLFSLEHLLTLSVFIILGACIFLYRKTLRKKRYNFTVRLLIFIIMIISEISLHIWLYWYDSWTYRHSLPLHLSSITLLLSAIMLLTKRYSLFEFTYFAGVGSALQAMITPDISHYTFPHYRYVHFFIAHGLTIIANLFMVFVNGFLPTFKSIWKALLWLNAYATLIFIINLWVGGNYMYISRKPLNPTMIDFFGPWPWYIIPLEFVAIATFLLLYLPFAFKNSRRKKSL</sequence>
<feature type="transmembrane region" description="Helical" evidence="1">
    <location>
        <begin position="178"/>
        <end position="200"/>
    </location>
</feature>
<feature type="transmembrane region" description="Helical" evidence="1">
    <location>
        <begin position="57"/>
        <end position="77"/>
    </location>
</feature>
<keyword evidence="3" id="KW-1185">Reference proteome</keyword>
<evidence type="ECO:0000313" key="3">
    <source>
        <dbReference type="Proteomes" id="UP000321363"/>
    </source>
</evidence>
<reference evidence="2 3" key="1">
    <citation type="journal article" date="2005" name="Int. J. Syst. Evol. Microbiol.">
        <title>Bacillus litoralis sp. nov., isolated from a tidal flat of the Yellow Sea in Korea.</title>
        <authorList>
            <person name="Yoon J.H."/>
            <person name="Oh T.K."/>
        </authorList>
    </citation>
    <scope>NUCLEOTIDE SEQUENCE [LARGE SCALE GENOMIC DNA]</scope>
    <source>
        <strain evidence="2 3">SW-211</strain>
    </source>
</reference>
<accession>A0A5C6W0B8</accession>
<feature type="transmembrane region" description="Helical" evidence="1">
    <location>
        <begin position="113"/>
        <end position="131"/>
    </location>
</feature>
<dbReference type="Proteomes" id="UP000321363">
    <property type="component" value="Unassembled WGS sequence"/>
</dbReference>
<keyword evidence="1" id="KW-0472">Membrane</keyword>
<dbReference type="EMBL" id="VOQF01000005">
    <property type="protein sequence ID" value="TXC91319.1"/>
    <property type="molecule type" value="Genomic_DNA"/>
</dbReference>
<comment type="caution">
    <text evidence="2">The sequence shown here is derived from an EMBL/GenBank/DDBJ whole genome shotgun (WGS) entry which is preliminary data.</text>
</comment>
<gene>
    <name evidence="2" type="ORF">FS935_10535</name>
</gene>
<name>A0A5C6W0B8_9BACI</name>
<dbReference type="InterPro" id="IPR011737">
    <property type="entry name" value="CHP02206_TP0381"/>
</dbReference>
<keyword evidence="1" id="KW-0812">Transmembrane</keyword>
<dbReference type="Pfam" id="PF14808">
    <property type="entry name" value="TMEM164"/>
    <property type="match status" value="1"/>
</dbReference>
<dbReference type="NCBIfam" id="TIGR02206">
    <property type="entry name" value="intg_mem_TP0381"/>
    <property type="match status" value="1"/>
</dbReference>
<feature type="transmembrane region" description="Helical" evidence="1">
    <location>
        <begin position="23"/>
        <end position="45"/>
    </location>
</feature>
<organism evidence="2 3">
    <name type="scientific">Metabacillus litoralis</name>
    <dbReference type="NCBI Taxonomy" id="152268"/>
    <lineage>
        <taxon>Bacteria</taxon>
        <taxon>Bacillati</taxon>
        <taxon>Bacillota</taxon>
        <taxon>Bacilli</taxon>
        <taxon>Bacillales</taxon>
        <taxon>Bacillaceae</taxon>
        <taxon>Metabacillus</taxon>
    </lineage>
</organism>
<evidence type="ECO:0000256" key="1">
    <source>
        <dbReference type="SAM" id="Phobius"/>
    </source>
</evidence>
<feature type="transmembrane region" description="Helical" evidence="1">
    <location>
        <begin position="143"/>
        <end position="166"/>
    </location>
</feature>
<evidence type="ECO:0000313" key="2">
    <source>
        <dbReference type="EMBL" id="TXC91319.1"/>
    </source>
</evidence>
<protein>
    <submittedName>
        <fullName evidence="2">TIGR02206 family membrane protein</fullName>
    </submittedName>
</protein>
<feature type="transmembrane region" description="Helical" evidence="1">
    <location>
        <begin position="89"/>
        <end position="106"/>
    </location>
</feature>